<dbReference type="EMBL" id="MGDD01000336">
    <property type="protein sequence ID" value="OGL42016.1"/>
    <property type="molecule type" value="Genomic_DNA"/>
</dbReference>
<dbReference type="PANTHER" id="PTHR34874:SF1">
    <property type="entry name" value="PROTEIN YCHN"/>
    <property type="match status" value="1"/>
</dbReference>
<organism evidence="1 2">
    <name type="scientific">Candidatus Schekmanbacteria bacterium RBG_13_48_7</name>
    <dbReference type="NCBI Taxonomy" id="1817878"/>
    <lineage>
        <taxon>Bacteria</taxon>
        <taxon>Candidatus Schekmaniibacteriota</taxon>
    </lineage>
</organism>
<evidence type="ECO:0000313" key="1">
    <source>
        <dbReference type="EMBL" id="OGL42016.1"/>
    </source>
</evidence>
<gene>
    <name evidence="1" type="ORF">A2161_12445</name>
</gene>
<dbReference type="PANTHER" id="PTHR34874">
    <property type="entry name" value="PROTEIN YCHN"/>
    <property type="match status" value="1"/>
</dbReference>
<dbReference type="SUPFAM" id="SSF75169">
    <property type="entry name" value="DsrEFH-like"/>
    <property type="match status" value="1"/>
</dbReference>
<sequence>MEKIGFIVKSDDHERKSWELVLKMGEVAQSTGYEIQIFAMMNGIYHLLQGRTKKDEPDPKVEAIEKIMDRGAKIMVFGISAQERGFESAKQFIDGVKMGGMTELANMIGACDQVICL</sequence>
<name>A0A1F7RKC7_9BACT</name>
<proteinExistence type="predicted"/>
<reference evidence="1 2" key="1">
    <citation type="journal article" date="2016" name="Nat. Commun.">
        <title>Thousands of microbial genomes shed light on interconnected biogeochemical processes in an aquifer system.</title>
        <authorList>
            <person name="Anantharaman K."/>
            <person name="Brown C.T."/>
            <person name="Hug L.A."/>
            <person name="Sharon I."/>
            <person name="Castelle C.J."/>
            <person name="Probst A.J."/>
            <person name="Thomas B.C."/>
            <person name="Singh A."/>
            <person name="Wilkins M.J."/>
            <person name="Karaoz U."/>
            <person name="Brodie E.L."/>
            <person name="Williams K.H."/>
            <person name="Hubbard S.S."/>
            <person name="Banfield J.F."/>
        </authorList>
    </citation>
    <scope>NUCLEOTIDE SEQUENCE [LARGE SCALE GENOMIC DNA]</scope>
</reference>
<accession>A0A1F7RKC7</accession>
<dbReference type="Pfam" id="PF02635">
    <property type="entry name" value="DsrE"/>
    <property type="match status" value="1"/>
</dbReference>
<dbReference type="InterPro" id="IPR027396">
    <property type="entry name" value="DsrEFH-like"/>
</dbReference>
<dbReference type="InterPro" id="IPR003787">
    <property type="entry name" value="Sulphur_relay_DsrE/F-like"/>
</dbReference>
<protein>
    <submittedName>
        <fullName evidence="1">Uncharacterized protein</fullName>
    </submittedName>
</protein>
<dbReference type="GO" id="GO:0005829">
    <property type="term" value="C:cytosol"/>
    <property type="evidence" value="ECO:0007669"/>
    <property type="project" value="TreeGrafter"/>
</dbReference>
<evidence type="ECO:0000313" key="2">
    <source>
        <dbReference type="Proteomes" id="UP000179266"/>
    </source>
</evidence>
<dbReference type="AlphaFoldDB" id="A0A1F7RKC7"/>
<dbReference type="Proteomes" id="UP000179266">
    <property type="component" value="Unassembled WGS sequence"/>
</dbReference>
<comment type="caution">
    <text evidence="1">The sequence shown here is derived from an EMBL/GenBank/DDBJ whole genome shotgun (WGS) entry which is preliminary data.</text>
</comment>
<dbReference type="Gene3D" id="3.40.1260.10">
    <property type="entry name" value="DsrEFH-like"/>
    <property type="match status" value="1"/>
</dbReference>